<feature type="region of interest" description="Disordered" evidence="1">
    <location>
        <begin position="471"/>
        <end position="490"/>
    </location>
</feature>
<proteinExistence type="predicted"/>
<evidence type="ECO:0000313" key="2">
    <source>
        <dbReference type="EMBL" id="JAT31925.1"/>
    </source>
</evidence>
<dbReference type="EMBL" id="GEBQ01008052">
    <property type="protein sequence ID" value="JAT31925.1"/>
    <property type="molecule type" value="Transcribed_RNA"/>
</dbReference>
<reference evidence="2" key="1">
    <citation type="submission" date="2015-11" db="EMBL/GenBank/DDBJ databases">
        <title>De novo transcriptome assembly of four potential Pierce s Disease insect vectors from Arizona vineyards.</title>
        <authorList>
            <person name="Tassone E.E."/>
        </authorList>
    </citation>
    <scope>NUCLEOTIDE SEQUENCE</scope>
</reference>
<feature type="compositionally biased region" description="Basic and acidic residues" evidence="1">
    <location>
        <begin position="184"/>
        <end position="228"/>
    </location>
</feature>
<gene>
    <name evidence="2" type="ORF">g.46713</name>
</gene>
<evidence type="ECO:0000256" key="1">
    <source>
        <dbReference type="SAM" id="MobiDB-lite"/>
    </source>
</evidence>
<feature type="non-terminal residue" evidence="2">
    <location>
        <position position="1"/>
    </location>
</feature>
<feature type="region of interest" description="Disordered" evidence="1">
    <location>
        <begin position="1"/>
        <end position="90"/>
    </location>
</feature>
<sequence>FGEETDVIEEKAPNIQTVKHEEDKSPKCVSPVPSKEESSKKTDQDQSIEKTLISPKSISPVPSDHGDVKSVKDNVQVTSSGSSTPFERCTTEIADESVNIETHAILESVITDHDKSGTPISPSPVLNKKEVVEDILRDKAGSGRSEDGFPKTISPVPSVKSAVESKHGFHEKSEIIESISPVQTDKKESLAIEHDVDTSLKEQDTPLSTDKGEAKDVETKDLDGKQETPKSISPVCSNIEDAKDVSILDELKETSPKSISPSPSGTEDAKNVKVFDEQKQTSPKSISPISSEKYDAEDKESLDKSKSTTPKSLSPVPCTKEYGKVYDTRGLDDIKAVTPKSVSPLLSDKDDANDSVVLNEPKKPTLKSTSPVSKDKVCDEDIGTKDQVVKIETTPESISPVPSDKENVNTLDEGKTLTPKSISPIPGDKEDAKDVQKEGLDDIKGVTQKSISPVLGDIEGTKDVNVLDDLKHTTPKSISPVPSDKEDTKDVEMKAIDYKKGTTSKSISPVPSDIEGIKDIKVLDDPNQSTPKSISP</sequence>
<name>A0A1B6M7M3_9HEMI</name>
<protein>
    <submittedName>
        <fullName evidence="2">Uncharacterized protein</fullName>
    </submittedName>
</protein>
<feature type="compositionally biased region" description="Basic and acidic residues" evidence="1">
    <location>
        <begin position="163"/>
        <end position="175"/>
    </location>
</feature>
<feature type="compositionally biased region" description="Low complexity" evidence="1">
    <location>
        <begin position="282"/>
        <end position="291"/>
    </location>
</feature>
<feature type="compositionally biased region" description="Basic and acidic residues" evidence="1">
    <location>
        <begin position="403"/>
        <end position="415"/>
    </location>
</feature>
<feature type="compositionally biased region" description="Basic and acidic residues" evidence="1">
    <location>
        <begin position="267"/>
        <end position="279"/>
    </location>
</feature>
<feature type="non-terminal residue" evidence="2">
    <location>
        <position position="536"/>
    </location>
</feature>
<feature type="compositionally biased region" description="Basic and acidic residues" evidence="1">
    <location>
        <begin position="139"/>
        <end position="149"/>
    </location>
</feature>
<feature type="compositionally biased region" description="Polar residues" evidence="1">
    <location>
        <begin position="256"/>
        <end position="265"/>
    </location>
</feature>
<feature type="compositionally biased region" description="Polar residues" evidence="1">
    <location>
        <begin position="73"/>
        <end position="85"/>
    </location>
</feature>
<feature type="compositionally biased region" description="Basic and acidic residues" evidence="1">
    <location>
        <begin position="8"/>
        <end position="26"/>
    </location>
</feature>
<feature type="compositionally biased region" description="Basic and acidic residues" evidence="1">
    <location>
        <begin position="34"/>
        <end position="48"/>
    </location>
</feature>
<feature type="region of interest" description="Disordered" evidence="1">
    <location>
        <begin position="339"/>
        <end position="434"/>
    </location>
</feature>
<feature type="compositionally biased region" description="Basic and acidic residues" evidence="1">
    <location>
        <begin position="373"/>
        <end position="389"/>
    </location>
</feature>
<dbReference type="AlphaFoldDB" id="A0A1B6M7M3"/>
<feature type="compositionally biased region" description="Basic and acidic residues" evidence="1">
    <location>
        <begin position="292"/>
        <end position="306"/>
    </location>
</feature>
<feature type="compositionally biased region" description="Basic and acidic residues" evidence="1">
    <location>
        <begin position="240"/>
        <end position="255"/>
    </location>
</feature>
<accession>A0A1B6M7M3</accession>
<feature type="region of interest" description="Disordered" evidence="1">
    <location>
        <begin position="139"/>
        <end position="322"/>
    </location>
</feature>
<organism evidence="2">
    <name type="scientific">Graphocephala atropunctata</name>
    <dbReference type="NCBI Taxonomy" id="36148"/>
    <lineage>
        <taxon>Eukaryota</taxon>
        <taxon>Metazoa</taxon>
        <taxon>Ecdysozoa</taxon>
        <taxon>Arthropoda</taxon>
        <taxon>Hexapoda</taxon>
        <taxon>Insecta</taxon>
        <taxon>Pterygota</taxon>
        <taxon>Neoptera</taxon>
        <taxon>Paraneoptera</taxon>
        <taxon>Hemiptera</taxon>
        <taxon>Auchenorrhyncha</taxon>
        <taxon>Membracoidea</taxon>
        <taxon>Cicadellidae</taxon>
        <taxon>Cicadellinae</taxon>
        <taxon>Cicadellini</taxon>
        <taxon>Graphocephala</taxon>
    </lineage>
</organism>